<evidence type="ECO:0000256" key="7">
    <source>
        <dbReference type="ARBA" id="ARBA00023315"/>
    </source>
</evidence>
<keyword evidence="4" id="KW-0812">Transmembrane</keyword>
<dbReference type="GO" id="GO:0006612">
    <property type="term" value="P:protein targeting to membrane"/>
    <property type="evidence" value="ECO:0007669"/>
    <property type="project" value="TreeGrafter"/>
</dbReference>
<feature type="region of interest" description="Disordered" evidence="9">
    <location>
        <begin position="1"/>
        <end position="110"/>
    </location>
</feature>
<evidence type="ECO:0000256" key="9">
    <source>
        <dbReference type="SAM" id="MobiDB-lite"/>
    </source>
</evidence>
<dbReference type="Pfam" id="PF01529">
    <property type="entry name" value="DHHC"/>
    <property type="match status" value="1"/>
</dbReference>
<keyword evidence="12" id="KW-1185">Reference proteome</keyword>
<keyword evidence="5" id="KW-1133">Transmembrane helix</keyword>
<feature type="compositionally biased region" description="Polar residues" evidence="9">
    <location>
        <begin position="86"/>
        <end position="96"/>
    </location>
</feature>
<evidence type="ECO:0000313" key="11">
    <source>
        <dbReference type="EMBL" id="KAG6530251.1"/>
    </source>
</evidence>
<protein>
    <recommendedName>
        <fullName evidence="8">S-acyltransferase</fullName>
        <ecNumber evidence="8">2.3.1.225</ecNumber>
    </recommendedName>
    <alternativeName>
        <fullName evidence="8">Palmitoyltransferase</fullName>
    </alternativeName>
</protein>
<sequence length="310" mass="33556">MASEIEVVDEGAEVAGGAAPGESGRVVFQERRAHCSCVRRSGETPAPGGGGGGAPSPSRTGPGTTAPSSGRLSTTAPPPSNASSSIEEMQTPLTTRGKQHSHWSAVRGHIQNKKCRPEPLLKTELNHPSLLAGNWSQLCATCKIVRPVRAKHCSTCDPCVEQFDHHSPWVSNCNGKVLYTLLVLSFFRALSYRLSFKLRTRYSGMLTERNTTNPAGIVRDPSVRSLGGWSSHNTTEHPRAVAFLVMDHFLFFGVAVLLLSKHPSRGLQADELYDVLRSVALDNPKRTYISPFAAANIISRLPDLAEHNSQ</sequence>
<evidence type="ECO:0000256" key="8">
    <source>
        <dbReference type="RuleBase" id="RU079119"/>
    </source>
</evidence>
<feature type="compositionally biased region" description="Low complexity" evidence="9">
    <location>
        <begin position="55"/>
        <end position="85"/>
    </location>
</feature>
<feature type="compositionally biased region" description="Acidic residues" evidence="9">
    <location>
        <begin position="1"/>
        <end position="12"/>
    </location>
</feature>
<dbReference type="InterPro" id="IPR039859">
    <property type="entry name" value="PFA4/ZDH16/20/ERF2-like"/>
</dbReference>
<keyword evidence="7 8" id="KW-0012">Acyltransferase</keyword>
<dbReference type="GO" id="GO:0005794">
    <property type="term" value="C:Golgi apparatus"/>
    <property type="evidence" value="ECO:0007669"/>
    <property type="project" value="TreeGrafter"/>
</dbReference>
<dbReference type="GO" id="GO:0019706">
    <property type="term" value="F:protein-cysteine S-palmitoyltransferase activity"/>
    <property type="evidence" value="ECO:0007669"/>
    <property type="project" value="UniProtKB-EC"/>
</dbReference>
<accession>A0A8J5LLI8</accession>
<name>A0A8J5LLI8_ZINOF</name>
<comment type="caution">
    <text evidence="11">The sequence shown here is derived from an EMBL/GenBank/DDBJ whole genome shotgun (WGS) entry which is preliminary data.</text>
</comment>
<comment type="subcellular location">
    <subcellularLocation>
        <location evidence="1">Membrane</location>
        <topology evidence="1">Multi-pass membrane protein</topology>
    </subcellularLocation>
</comment>
<dbReference type="GO" id="GO:0016020">
    <property type="term" value="C:membrane"/>
    <property type="evidence" value="ECO:0007669"/>
    <property type="project" value="UniProtKB-SubCell"/>
</dbReference>
<dbReference type="InterPro" id="IPR001594">
    <property type="entry name" value="Palmitoyltrfase_DHHC"/>
</dbReference>
<comment type="catalytic activity">
    <reaction evidence="8">
        <text>L-cysteinyl-[protein] + hexadecanoyl-CoA = S-hexadecanoyl-L-cysteinyl-[protein] + CoA</text>
        <dbReference type="Rhea" id="RHEA:36683"/>
        <dbReference type="Rhea" id="RHEA-COMP:10131"/>
        <dbReference type="Rhea" id="RHEA-COMP:11032"/>
        <dbReference type="ChEBI" id="CHEBI:29950"/>
        <dbReference type="ChEBI" id="CHEBI:57287"/>
        <dbReference type="ChEBI" id="CHEBI:57379"/>
        <dbReference type="ChEBI" id="CHEBI:74151"/>
        <dbReference type="EC" id="2.3.1.225"/>
    </reaction>
</comment>
<dbReference type="PANTHER" id="PTHR22883">
    <property type="entry name" value="ZINC FINGER DHHC DOMAIN CONTAINING PROTEIN"/>
    <property type="match status" value="1"/>
</dbReference>
<comment type="similarity">
    <text evidence="2 8">Belongs to the DHHC palmitoyltransferase family.</text>
</comment>
<evidence type="ECO:0000256" key="3">
    <source>
        <dbReference type="ARBA" id="ARBA00022679"/>
    </source>
</evidence>
<evidence type="ECO:0000256" key="6">
    <source>
        <dbReference type="ARBA" id="ARBA00023136"/>
    </source>
</evidence>
<evidence type="ECO:0000256" key="2">
    <source>
        <dbReference type="ARBA" id="ARBA00008574"/>
    </source>
</evidence>
<dbReference type="Proteomes" id="UP000734854">
    <property type="component" value="Unassembled WGS sequence"/>
</dbReference>
<dbReference type="GO" id="GO:0005783">
    <property type="term" value="C:endoplasmic reticulum"/>
    <property type="evidence" value="ECO:0007669"/>
    <property type="project" value="TreeGrafter"/>
</dbReference>
<dbReference type="PANTHER" id="PTHR22883:SF443">
    <property type="entry name" value="S-ACYLTRANSFERASE"/>
    <property type="match status" value="1"/>
</dbReference>
<feature type="compositionally biased region" description="Low complexity" evidence="9">
    <location>
        <begin position="13"/>
        <end position="22"/>
    </location>
</feature>
<organism evidence="11 12">
    <name type="scientific">Zingiber officinale</name>
    <name type="common">Ginger</name>
    <name type="synonym">Amomum zingiber</name>
    <dbReference type="NCBI Taxonomy" id="94328"/>
    <lineage>
        <taxon>Eukaryota</taxon>
        <taxon>Viridiplantae</taxon>
        <taxon>Streptophyta</taxon>
        <taxon>Embryophyta</taxon>
        <taxon>Tracheophyta</taxon>
        <taxon>Spermatophyta</taxon>
        <taxon>Magnoliopsida</taxon>
        <taxon>Liliopsida</taxon>
        <taxon>Zingiberales</taxon>
        <taxon>Zingiberaceae</taxon>
        <taxon>Zingiber</taxon>
    </lineage>
</organism>
<evidence type="ECO:0000256" key="5">
    <source>
        <dbReference type="ARBA" id="ARBA00022989"/>
    </source>
</evidence>
<feature type="domain" description="Palmitoyltransferase DHHC" evidence="10">
    <location>
        <begin position="137"/>
        <end position="191"/>
    </location>
</feature>
<evidence type="ECO:0000313" key="12">
    <source>
        <dbReference type="Proteomes" id="UP000734854"/>
    </source>
</evidence>
<keyword evidence="3 8" id="KW-0808">Transferase</keyword>
<reference evidence="11 12" key="1">
    <citation type="submission" date="2020-08" db="EMBL/GenBank/DDBJ databases">
        <title>Plant Genome Project.</title>
        <authorList>
            <person name="Zhang R.-G."/>
        </authorList>
    </citation>
    <scope>NUCLEOTIDE SEQUENCE [LARGE SCALE GENOMIC DNA]</scope>
    <source>
        <tissue evidence="11">Rhizome</tissue>
    </source>
</reference>
<evidence type="ECO:0000256" key="1">
    <source>
        <dbReference type="ARBA" id="ARBA00004141"/>
    </source>
</evidence>
<comment type="domain">
    <text evidence="8">The DHHC domain is required for palmitoyltransferase activity.</text>
</comment>
<gene>
    <name evidence="11" type="ORF">ZIOFF_012474</name>
</gene>
<evidence type="ECO:0000259" key="10">
    <source>
        <dbReference type="Pfam" id="PF01529"/>
    </source>
</evidence>
<evidence type="ECO:0000256" key="4">
    <source>
        <dbReference type="ARBA" id="ARBA00022692"/>
    </source>
</evidence>
<proteinExistence type="inferred from homology"/>
<dbReference type="EMBL" id="JACMSC010000003">
    <property type="protein sequence ID" value="KAG6530251.1"/>
    <property type="molecule type" value="Genomic_DNA"/>
</dbReference>
<dbReference type="EC" id="2.3.1.225" evidence="8"/>
<dbReference type="PROSITE" id="PS50216">
    <property type="entry name" value="DHHC"/>
    <property type="match status" value="1"/>
</dbReference>
<keyword evidence="6" id="KW-0472">Membrane</keyword>
<dbReference type="AlphaFoldDB" id="A0A8J5LLI8"/>